<keyword evidence="2 4" id="KW-0863">Zinc-finger</keyword>
<evidence type="ECO:0000259" key="5">
    <source>
        <dbReference type="PROSITE" id="PS50089"/>
    </source>
</evidence>
<dbReference type="SMART" id="SM00184">
    <property type="entry name" value="RING"/>
    <property type="match status" value="1"/>
</dbReference>
<evidence type="ECO:0000256" key="4">
    <source>
        <dbReference type="PROSITE-ProRule" id="PRU00175"/>
    </source>
</evidence>
<evidence type="ECO:0000256" key="1">
    <source>
        <dbReference type="ARBA" id="ARBA00022723"/>
    </source>
</evidence>
<evidence type="ECO:0000256" key="2">
    <source>
        <dbReference type="ARBA" id="ARBA00022771"/>
    </source>
</evidence>
<reference evidence="6" key="1">
    <citation type="journal article" date="2017" name="Science">
        <title>Giant viruses with an expanded complement of translation system components.</title>
        <authorList>
            <person name="Schulz F."/>
            <person name="Yutin N."/>
            <person name="Ivanova N.N."/>
            <person name="Ortega D.R."/>
            <person name="Lee T.K."/>
            <person name="Vierheilig J."/>
            <person name="Daims H."/>
            <person name="Horn M."/>
            <person name="Wagner M."/>
            <person name="Jensen G.J."/>
            <person name="Kyrpides N.C."/>
            <person name="Koonin E.V."/>
            <person name="Woyke T."/>
        </authorList>
    </citation>
    <scope>NUCLEOTIDE SEQUENCE</scope>
    <source>
        <strain evidence="6">CTV1</strain>
    </source>
</reference>
<name>A0A1V0SC44_9VIRU</name>
<evidence type="ECO:0000256" key="3">
    <source>
        <dbReference type="ARBA" id="ARBA00022833"/>
    </source>
</evidence>
<dbReference type="PROSITE" id="PS00518">
    <property type="entry name" value="ZF_RING_1"/>
    <property type="match status" value="1"/>
</dbReference>
<dbReference type="GO" id="GO:0008270">
    <property type="term" value="F:zinc ion binding"/>
    <property type="evidence" value="ECO:0007669"/>
    <property type="project" value="UniProtKB-KW"/>
</dbReference>
<evidence type="ECO:0000313" key="6">
    <source>
        <dbReference type="EMBL" id="ARF09287.1"/>
    </source>
</evidence>
<dbReference type="InterPro" id="IPR001841">
    <property type="entry name" value="Znf_RING"/>
</dbReference>
<protein>
    <submittedName>
        <fullName evidence="6">RING finger domain protein</fullName>
    </submittedName>
</protein>
<dbReference type="Pfam" id="PF00097">
    <property type="entry name" value="zf-C3HC4"/>
    <property type="match status" value="1"/>
</dbReference>
<keyword evidence="3" id="KW-0862">Zinc</keyword>
<gene>
    <name evidence="6" type="ORF">Catovirus_2_236</name>
</gene>
<proteinExistence type="predicted"/>
<dbReference type="EMBL" id="KY684084">
    <property type="protein sequence ID" value="ARF09287.1"/>
    <property type="molecule type" value="Genomic_DNA"/>
</dbReference>
<dbReference type="InterPro" id="IPR013083">
    <property type="entry name" value="Znf_RING/FYVE/PHD"/>
</dbReference>
<keyword evidence="1" id="KW-0479">Metal-binding</keyword>
<feature type="domain" description="RING-type" evidence="5">
    <location>
        <begin position="340"/>
        <end position="379"/>
    </location>
</feature>
<dbReference type="Gene3D" id="3.30.40.10">
    <property type="entry name" value="Zinc/RING finger domain, C3HC4 (zinc finger)"/>
    <property type="match status" value="1"/>
</dbReference>
<dbReference type="SUPFAM" id="SSF57850">
    <property type="entry name" value="RING/U-box"/>
    <property type="match status" value="1"/>
</dbReference>
<dbReference type="PROSITE" id="PS50089">
    <property type="entry name" value="ZF_RING_2"/>
    <property type="match status" value="1"/>
</dbReference>
<accession>A0A1V0SC44</accession>
<sequence length="520" mass="60810">MNINLCYKNFESENISYTEQQKELQIKIGTDVIRVKKSKNANYEFKKNNNKLDLLILPNLELGQNNVDDLLYSQIIQCKKKIMNETKENMKNVKHIGYDEIDAVVTNLPTYYYCPFEMISSGDNIIITKKNNLIEIMSKDKIFNNLEKTKQMGIIVIDDSKMWLNNIMRSKKKKILISDYKYELFDNLTLLKPNKLYFDNVNSDDVIIVDSEGMKLCKIKSILSKITKNKNYFILKMSSEINPYVYSELFPFLLEKQTTVNIVTDKIDFNFSPFVFKPKNNLSVNDLVKISRKTYNLSDKEKKLVEQLKEHNKYVNHMDILDSLSLSFYKNLQNVDNNICSICTETMGNNTCETECLHRFCLSCLGTSLQTLKSCPLCRQRINLNKLKTLNFDGYSKIKSFENDIDQMWKEKSKNAHIVLYTNNNSINKFISDRIKDKYKTIYINGNSVSKLKKIETLNKSADTIIIMNSNDYNLSKYIRNIEFVIILDNDYNYVTNKEILGYSCLNDRKTVNIIIYEVI</sequence>
<dbReference type="InterPro" id="IPR018957">
    <property type="entry name" value="Znf_C3HC4_RING-type"/>
</dbReference>
<dbReference type="InterPro" id="IPR017907">
    <property type="entry name" value="Znf_RING_CS"/>
</dbReference>
<organism evidence="6">
    <name type="scientific">Catovirus CTV1</name>
    <dbReference type="NCBI Taxonomy" id="1977631"/>
    <lineage>
        <taxon>Viruses</taxon>
        <taxon>Varidnaviria</taxon>
        <taxon>Bamfordvirae</taxon>
        <taxon>Nucleocytoviricota</taxon>
        <taxon>Megaviricetes</taxon>
        <taxon>Imitervirales</taxon>
        <taxon>Mimiviridae</taxon>
        <taxon>Klosneuvirinae</taxon>
        <taxon>Catovirus</taxon>
    </lineage>
</organism>